<evidence type="ECO:0000259" key="1">
    <source>
        <dbReference type="PROSITE" id="PS51186"/>
    </source>
</evidence>
<dbReference type="PANTHER" id="PTHR43792:SF1">
    <property type="entry name" value="N-ACETYLTRANSFERASE DOMAIN-CONTAINING PROTEIN"/>
    <property type="match status" value="1"/>
</dbReference>
<dbReference type="PANTHER" id="PTHR43792">
    <property type="entry name" value="GNAT FAMILY, PUTATIVE (AFU_ORTHOLOGUE AFUA_3G00765)-RELATED-RELATED"/>
    <property type="match status" value="1"/>
</dbReference>
<evidence type="ECO:0000313" key="2">
    <source>
        <dbReference type="EMBL" id="MFB9554944.1"/>
    </source>
</evidence>
<sequence>MTGPGPGPGPAAWPPAPIVTDRLVLRESEARDRAAFLDLFASPEVGTYIGGARPRDELDRAMPEVPGRRPGLFVIEADGSMIGTVTLDRRAPERRGHVRPEGGETELGYLLLPDAWGRGYAAEACAAALDWVAGARPGEPVVLSTQTANGRAMRLAAKLGFTEVERFEEYGAEQWFGVWSPALPTV</sequence>
<name>A0ABV5QN73_9ACTN</name>
<protein>
    <submittedName>
        <fullName evidence="2">GNAT family N-acetyltransferase</fullName>
        <ecNumber evidence="2">2.3.-.-</ecNumber>
    </submittedName>
</protein>
<gene>
    <name evidence="2" type="ORF">ACFFTP_12150</name>
</gene>
<dbReference type="Proteomes" id="UP001589716">
    <property type="component" value="Unassembled WGS sequence"/>
</dbReference>
<dbReference type="Pfam" id="PF13302">
    <property type="entry name" value="Acetyltransf_3"/>
    <property type="match status" value="1"/>
</dbReference>
<dbReference type="InterPro" id="IPR016181">
    <property type="entry name" value="Acyl_CoA_acyltransferase"/>
</dbReference>
<evidence type="ECO:0000313" key="3">
    <source>
        <dbReference type="Proteomes" id="UP001589716"/>
    </source>
</evidence>
<keyword evidence="2" id="KW-0012">Acyltransferase</keyword>
<dbReference type="InterPro" id="IPR051531">
    <property type="entry name" value="N-acetyltransferase"/>
</dbReference>
<proteinExistence type="predicted"/>
<dbReference type="EC" id="2.3.-.-" evidence="2"/>
<dbReference type="EMBL" id="JBHMCT010000008">
    <property type="protein sequence ID" value="MFB9554944.1"/>
    <property type="molecule type" value="Genomic_DNA"/>
</dbReference>
<reference evidence="2 3" key="1">
    <citation type="submission" date="2024-09" db="EMBL/GenBank/DDBJ databases">
        <authorList>
            <person name="Sun Q."/>
            <person name="Mori K."/>
        </authorList>
    </citation>
    <scope>NUCLEOTIDE SEQUENCE [LARGE SCALE GENOMIC DNA]</scope>
    <source>
        <strain evidence="2 3">JCM 4414</strain>
    </source>
</reference>
<organism evidence="2 3">
    <name type="scientific">Streptomyces roseoviridis</name>
    <dbReference type="NCBI Taxonomy" id="67361"/>
    <lineage>
        <taxon>Bacteria</taxon>
        <taxon>Bacillati</taxon>
        <taxon>Actinomycetota</taxon>
        <taxon>Actinomycetes</taxon>
        <taxon>Kitasatosporales</taxon>
        <taxon>Streptomycetaceae</taxon>
        <taxon>Streptomyces</taxon>
    </lineage>
</organism>
<dbReference type="InterPro" id="IPR000182">
    <property type="entry name" value="GNAT_dom"/>
</dbReference>
<comment type="caution">
    <text evidence="2">The sequence shown here is derived from an EMBL/GenBank/DDBJ whole genome shotgun (WGS) entry which is preliminary data.</text>
</comment>
<keyword evidence="3" id="KW-1185">Reference proteome</keyword>
<dbReference type="SUPFAM" id="SSF55729">
    <property type="entry name" value="Acyl-CoA N-acyltransferases (Nat)"/>
    <property type="match status" value="1"/>
</dbReference>
<accession>A0ABV5QN73</accession>
<keyword evidence="2" id="KW-0808">Transferase</keyword>
<dbReference type="PROSITE" id="PS51186">
    <property type="entry name" value="GNAT"/>
    <property type="match status" value="1"/>
</dbReference>
<dbReference type="Gene3D" id="3.40.630.30">
    <property type="match status" value="1"/>
</dbReference>
<dbReference type="RefSeq" id="WP_345488823.1">
    <property type="nucleotide sequence ID" value="NZ_BAAAWU010000001.1"/>
</dbReference>
<dbReference type="GO" id="GO:0016746">
    <property type="term" value="F:acyltransferase activity"/>
    <property type="evidence" value="ECO:0007669"/>
    <property type="project" value="UniProtKB-KW"/>
</dbReference>
<feature type="domain" description="N-acetyltransferase" evidence="1">
    <location>
        <begin position="23"/>
        <end position="184"/>
    </location>
</feature>